<dbReference type="GO" id="GO:0033615">
    <property type="term" value="P:mitochondrial proton-transporting ATP synthase complex assembly"/>
    <property type="evidence" value="ECO:0007669"/>
    <property type="project" value="TreeGrafter"/>
</dbReference>
<keyword evidence="5" id="KW-0143">Chaperone</keyword>
<comment type="similarity">
    <text evidence="2">Belongs to the ATP12 family.</text>
</comment>
<comment type="subcellular location">
    <subcellularLocation>
        <location evidence="1">Mitochondrion</location>
    </subcellularLocation>
</comment>
<dbReference type="InterPro" id="IPR023335">
    <property type="entry name" value="ATP12_ortho_dom_sf"/>
</dbReference>
<keyword evidence="7" id="KW-1185">Reference proteome</keyword>
<reference evidence="6" key="1">
    <citation type="submission" date="2023-03" db="EMBL/GenBank/DDBJ databases">
        <title>Massive genome expansion in bonnet fungi (Mycena s.s.) driven by repeated elements and novel gene families across ecological guilds.</title>
        <authorList>
            <consortium name="Lawrence Berkeley National Laboratory"/>
            <person name="Harder C.B."/>
            <person name="Miyauchi S."/>
            <person name="Viragh M."/>
            <person name="Kuo A."/>
            <person name="Thoen E."/>
            <person name="Andreopoulos B."/>
            <person name="Lu D."/>
            <person name="Skrede I."/>
            <person name="Drula E."/>
            <person name="Henrissat B."/>
            <person name="Morin E."/>
            <person name="Kohler A."/>
            <person name="Barry K."/>
            <person name="LaButti K."/>
            <person name="Morin E."/>
            <person name="Salamov A."/>
            <person name="Lipzen A."/>
            <person name="Mereny Z."/>
            <person name="Hegedus B."/>
            <person name="Baldrian P."/>
            <person name="Stursova M."/>
            <person name="Weitz H."/>
            <person name="Taylor A."/>
            <person name="Grigoriev I.V."/>
            <person name="Nagy L.G."/>
            <person name="Martin F."/>
            <person name="Kauserud H."/>
        </authorList>
    </citation>
    <scope>NUCLEOTIDE SEQUENCE</scope>
    <source>
        <strain evidence="6">CBHHK002</strain>
    </source>
</reference>
<dbReference type="Proteomes" id="UP001218218">
    <property type="component" value="Unassembled WGS sequence"/>
</dbReference>
<keyword evidence="4" id="KW-0496">Mitochondrion</keyword>
<dbReference type="InterPro" id="IPR011419">
    <property type="entry name" value="ATP12_ATP_synth-F1-assembly"/>
</dbReference>
<evidence type="ECO:0000256" key="4">
    <source>
        <dbReference type="ARBA" id="ARBA00023128"/>
    </source>
</evidence>
<dbReference type="Gene3D" id="1.10.3580.10">
    <property type="entry name" value="ATP12 ATPase"/>
    <property type="match status" value="1"/>
</dbReference>
<gene>
    <name evidence="6" type="ORF">DFH08DRAFT_873241</name>
</gene>
<organism evidence="6 7">
    <name type="scientific">Mycena albidolilacea</name>
    <dbReference type="NCBI Taxonomy" id="1033008"/>
    <lineage>
        <taxon>Eukaryota</taxon>
        <taxon>Fungi</taxon>
        <taxon>Dikarya</taxon>
        <taxon>Basidiomycota</taxon>
        <taxon>Agaricomycotina</taxon>
        <taxon>Agaricomycetes</taxon>
        <taxon>Agaricomycetidae</taxon>
        <taxon>Agaricales</taxon>
        <taxon>Marasmiineae</taxon>
        <taxon>Mycenaceae</taxon>
        <taxon>Mycena</taxon>
    </lineage>
</organism>
<evidence type="ECO:0008006" key="8">
    <source>
        <dbReference type="Google" id="ProtNLM"/>
    </source>
</evidence>
<keyword evidence="3" id="KW-0809">Transit peptide</keyword>
<dbReference type="Pfam" id="PF07542">
    <property type="entry name" value="ATP12"/>
    <property type="match status" value="1"/>
</dbReference>
<dbReference type="EMBL" id="JARIHO010000023">
    <property type="protein sequence ID" value="KAJ7343626.1"/>
    <property type="molecule type" value="Genomic_DNA"/>
</dbReference>
<dbReference type="AlphaFoldDB" id="A0AAD7EQD8"/>
<evidence type="ECO:0000256" key="2">
    <source>
        <dbReference type="ARBA" id="ARBA00008231"/>
    </source>
</evidence>
<dbReference type="SUPFAM" id="SSF160909">
    <property type="entry name" value="ATP12-like"/>
    <property type="match status" value="1"/>
</dbReference>
<evidence type="ECO:0000256" key="1">
    <source>
        <dbReference type="ARBA" id="ARBA00004173"/>
    </source>
</evidence>
<comment type="caution">
    <text evidence="6">The sequence shown here is derived from an EMBL/GenBank/DDBJ whole genome shotgun (WGS) entry which is preliminary data.</text>
</comment>
<evidence type="ECO:0000256" key="5">
    <source>
        <dbReference type="ARBA" id="ARBA00023186"/>
    </source>
</evidence>
<dbReference type="PANTHER" id="PTHR21013:SF10">
    <property type="entry name" value="ATP SYNTHASE MITOCHONDRIAL F1 COMPLEX ASSEMBLY FACTOR 2"/>
    <property type="match status" value="1"/>
</dbReference>
<accession>A0AAD7EQD8</accession>
<protein>
    <recommendedName>
        <fullName evidence="8">ATP synthase mitochondrial F1 complex assembly factor 2</fullName>
    </recommendedName>
</protein>
<sequence length="286" mass="32163">MNPLKQCLWVPRRSCLSTGRPALSSIYGPKRWQSSIPHDGPPVTETNKTEATMKRFWKNATVGQKDGSYTVLLDHRALKTPSGNTLLVPPQKSLVSTLIAAEWENQETFLKHHALPMTALASRAIDAMVDDTTRAEVRQALLDYLDTDTICFYQDYPPQLVDLQAQHWDPLLSWARSTFGVELHTSESLLFNSQPDETKSKMDQIISTFDHWEMAAMERATYATKSFIIALALVKKHLTVEQAALAAQVEVASQIERWGEVEDTHDVDFHDVRRQLGSAACLLSSL</sequence>
<evidence type="ECO:0000313" key="6">
    <source>
        <dbReference type="EMBL" id="KAJ7343626.1"/>
    </source>
</evidence>
<evidence type="ECO:0000256" key="3">
    <source>
        <dbReference type="ARBA" id="ARBA00022946"/>
    </source>
</evidence>
<proteinExistence type="inferred from homology"/>
<dbReference type="PANTHER" id="PTHR21013">
    <property type="entry name" value="ATP SYNTHASE MITOCHONDRIAL F1 COMPLEX ASSEMBLY FACTOR 2/ATP12 PROTEIN, MITOCHONDRIAL PRECURSOR"/>
    <property type="match status" value="1"/>
</dbReference>
<dbReference type="Gene3D" id="3.30.2180.10">
    <property type="entry name" value="ATP12-like"/>
    <property type="match status" value="1"/>
</dbReference>
<dbReference type="GO" id="GO:0005739">
    <property type="term" value="C:mitochondrion"/>
    <property type="evidence" value="ECO:0007669"/>
    <property type="project" value="UniProtKB-SubCell"/>
</dbReference>
<name>A0AAD7EQD8_9AGAR</name>
<dbReference type="InterPro" id="IPR042272">
    <property type="entry name" value="ATP12_ATP_synth-F1-assembly_N"/>
</dbReference>
<evidence type="ECO:0000313" key="7">
    <source>
        <dbReference type="Proteomes" id="UP001218218"/>
    </source>
</evidence>